<dbReference type="EMBL" id="OD574384">
    <property type="protein sequence ID" value="CAD7450288.1"/>
    <property type="molecule type" value="Genomic_DNA"/>
</dbReference>
<evidence type="ECO:0000313" key="2">
    <source>
        <dbReference type="EMBL" id="CAD7450288.1"/>
    </source>
</evidence>
<protein>
    <submittedName>
        <fullName evidence="2">Uncharacterized protein</fullName>
    </submittedName>
</protein>
<name>A0A7R9I799_9NEOP</name>
<feature type="region of interest" description="Disordered" evidence="1">
    <location>
        <begin position="39"/>
        <end position="103"/>
    </location>
</feature>
<sequence>MCVSIQILKCYRYFSSDTLVSIPHPYLRVVCNRMVPTAPMTTKDHHLPQRSKRKICQRSGSPDRMVPTRRTTVLWTPPRQISTSDPSEAALDSNPSVSPTWCN</sequence>
<feature type="compositionally biased region" description="Polar residues" evidence="1">
    <location>
        <begin position="93"/>
        <end position="103"/>
    </location>
</feature>
<gene>
    <name evidence="2" type="ORF">TBIB3V08_LOCUS12558</name>
</gene>
<feature type="compositionally biased region" description="Polar residues" evidence="1">
    <location>
        <begin position="69"/>
        <end position="86"/>
    </location>
</feature>
<reference evidence="2" key="1">
    <citation type="submission" date="2020-11" db="EMBL/GenBank/DDBJ databases">
        <authorList>
            <person name="Tran Van P."/>
        </authorList>
    </citation>
    <scope>NUCLEOTIDE SEQUENCE</scope>
</reference>
<dbReference type="AlphaFoldDB" id="A0A7R9I799"/>
<accession>A0A7R9I799</accession>
<organism evidence="2">
    <name type="scientific">Timema bartmani</name>
    <dbReference type="NCBI Taxonomy" id="61472"/>
    <lineage>
        <taxon>Eukaryota</taxon>
        <taxon>Metazoa</taxon>
        <taxon>Ecdysozoa</taxon>
        <taxon>Arthropoda</taxon>
        <taxon>Hexapoda</taxon>
        <taxon>Insecta</taxon>
        <taxon>Pterygota</taxon>
        <taxon>Neoptera</taxon>
        <taxon>Polyneoptera</taxon>
        <taxon>Phasmatodea</taxon>
        <taxon>Timematodea</taxon>
        <taxon>Timematoidea</taxon>
        <taxon>Timematidae</taxon>
        <taxon>Timema</taxon>
    </lineage>
</organism>
<proteinExistence type="predicted"/>
<evidence type="ECO:0000256" key="1">
    <source>
        <dbReference type="SAM" id="MobiDB-lite"/>
    </source>
</evidence>